<protein>
    <submittedName>
        <fullName evidence="2">Uncharacterized protein</fullName>
    </submittedName>
</protein>
<sequence>MEEKAYWSVEIDTEYAAVNSALNNYFFCGRFEMLPVYLDLEGDAETKVTEALEIEPDELGDFVGLCVSRSLRFDRADPYVDHTSWLKDWSKAGRRSPPPFTALLCALSIAAERMGADENFSPNNYYERYFELLGVKGATNQQKLRQYAKRTRQFWRALNLWLSENDYLLGRPTAKPLLSHWQYASYALSQALVRDADRRRFEGLFLAYDLTPGDPVGDAEMALLVNDWMTSHGPSGPTAWLRKLWTANELRERVVAAALDTFESWEPSAAVTPGQAKKARLQWQLGFSGFPRKRVTLALSVTRGGHAEPLRPITPESIPEGEFVLEEGEPGVQFLGPIGSINLDLLLLQSQTFVGQQSGVTYNYVAKPIVVFSRSAEGPMFREVTRASLFEEHAILCHEAWLEKVEGHLAKCARPGHAVLQSSDMPGIPRGWCILRGVEIVRSVDNAHDNFHALNPLDSTAAIACVGGLKLGHGTWHVDAKPHVEAKSEKGDGKLEILHERFGQDDEIVASSKAVGDFIELDLDQVEVAPGTNLRAVVKAGKAELAETDFSLRSADVPRPLGGKRFYHPFASGQGLSLNSETISLSPENGLEGCTIVGRLNVEPDQSVSPQPEISSNKIPEGMAEATPEVDWKHAQDAAQKAAGSCVIRGYHYWVYEPFEKGDDRFEAKMAECKDCHVRALSRSRAVAKKNWKKSKQARSGTPVRRQTATQGAIKQEHGGSLPPTNSVSLDTVFDALCYLGQGSWHAFQRLVASVSEEPWFPRTLAADLFALGHLEMKDSILSDASDWSVPPPVMVVGLDKKARLAGFHSKLLLGKIRDALESAGAIYEVVSQPGRVTLHRWSGLAGLPLDALLEGITDPHGRSVTVAHDLGLAIARNLPSIETAWMLGTPMHVERADALAKFDVRDARWIRAETIEGTGAYRVGLHGTRYVFRDHSGDTRQVGHRVAKILAAKSEGTRLHAYDISTGRFIAALGAEPPGLFARALVASSGELPSIEGGRLIYERVDPMIATIILKKLYEGDRTVA</sequence>
<evidence type="ECO:0000313" key="2">
    <source>
        <dbReference type="EMBL" id="SLN47153.1"/>
    </source>
</evidence>
<gene>
    <name evidence="2" type="ORF">PSA7680_02425</name>
</gene>
<dbReference type="RefSeq" id="WP_139838629.1">
    <property type="nucleotide sequence ID" value="NZ_FWFQ01000016.1"/>
</dbReference>
<dbReference type="OrthoDB" id="7056088at2"/>
<evidence type="ECO:0000313" key="3">
    <source>
        <dbReference type="Proteomes" id="UP000193409"/>
    </source>
</evidence>
<accession>A0A1Y5SX72</accession>
<reference evidence="2 3" key="1">
    <citation type="submission" date="2017-03" db="EMBL/GenBank/DDBJ databases">
        <authorList>
            <person name="Afonso C.L."/>
            <person name="Miller P.J."/>
            <person name="Scott M.A."/>
            <person name="Spackman E."/>
            <person name="Goraichik I."/>
            <person name="Dimitrov K.M."/>
            <person name="Suarez D.L."/>
            <person name="Swayne D.E."/>
        </authorList>
    </citation>
    <scope>NUCLEOTIDE SEQUENCE [LARGE SCALE GENOMIC DNA]</scope>
    <source>
        <strain evidence="2 3">CECT 7680</strain>
    </source>
</reference>
<proteinExistence type="predicted"/>
<dbReference type="Proteomes" id="UP000193409">
    <property type="component" value="Unassembled WGS sequence"/>
</dbReference>
<evidence type="ECO:0000256" key="1">
    <source>
        <dbReference type="SAM" id="MobiDB-lite"/>
    </source>
</evidence>
<keyword evidence="3" id="KW-1185">Reference proteome</keyword>
<dbReference type="AlphaFoldDB" id="A0A1Y5SX72"/>
<organism evidence="2 3">
    <name type="scientific">Pseudoruegeria aquimaris</name>
    <dbReference type="NCBI Taxonomy" id="393663"/>
    <lineage>
        <taxon>Bacteria</taxon>
        <taxon>Pseudomonadati</taxon>
        <taxon>Pseudomonadota</taxon>
        <taxon>Alphaproteobacteria</taxon>
        <taxon>Rhodobacterales</taxon>
        <taxon>Roseobacteraceae</taxon>
        <taxon>Pseudoruegeria</taxon>
    </lineage>
</organism>
<feature type="region of interest" description="Disordered" evidence="1">
    <location>
        <begin position="691"/>
        <end position="723"/>
    </location>
</feature>
<dbReference type="EMBL" id="FWFQ01000016">
    <property type="protein sequence ID" value="SLN47153.1"/>
    <property type="molecule type" value="Genomic_DNA"/>
</dbReference>
<name>A0A1Y5SX72_9RHOB</name>